<feature type="compositionally biased region" description="Gly residues" evidence="1">
    <location>
        <begin position="25"/>
        <end position="49"/>
    </location>
</feature>
<keyword evidence="2" id="KW-0812">Transmembrane</keyword>
<dbReference type="InterPro" id="IPR051425">
    <property type="entry name" value="Formin_Homology"/>
</dbReference>
<reference evidence="3" key="1">
    <citation type="submission" date="2020-12" db="EMBL/GenBank/DDBJ databases">
        <title>Genomic characterization of non-nitrogen-fixing Frankia strains.</title>
        <authorList>
            <person name="Carlos-Shanley C."/>
            <person name="Guerra T."/>
            <person name="Hahn D."/>
        </authorList>
    </citation>
    <scope>NUCLEOTIDE SEQUENCE</scope>
    <source>
        <strain evidence="3">CN6</strain>
    </source>
</reference>
<feature type="region of interest" description="Disordered" evidence="1">
    <location>
        <begin position="850"/>
        <end position="1028"/>
    </location>
</feature>
<gene>
    <name evidence="3" type="ORF">I7412_04785</name>
</gene>
<protein>
    <submittedName>
        <fullName evidence="3">Uncharacterized protein</fullName>
    </submittedName>
</protein>
<dbReference type="PANTHER" id="PTHR45725:SF1">
    <property type="entry name" value="DISHEVELLED ASSOCIATED ACTIVATOR OF MORPHOGENESIS, ISOFORM D"/>
    <property type="match status" value="1"/>
</dbReference>
<sequence>MWGGGGGAARPPPAGGRPAPPPPRGGGAGGFGTTGGFGGGGLGGGPGGPGGAGFGGGGFGGGGFTGAGGFEGGLDDGLDRGPAGAESSGLVEDEVVVVLDLRTDYAHVAAKPIEDLQVEYLRRIGRATGRTGHVLVIDHTTHLAEHSGLLRRLAGARSVTQLVVLACGQQPGPGQVELPVAGLMVVLYVGDPRGMGWSPGRARDIRMVDDTLDPDGAENLAALVQALRVPRVFMAVHAKAQEFRYRAAAPGMRIVLGRLDEASLAQARTQAIRMLAERDPASAPVAQTPADALAVLTLLTGDATTDRAGVGPGVFIDAQGVLARTRDAAEHHVTTATTLLAALREEPFAPRPTAAGGMRRAGEAVWAEIQGAGGRLGEFAGMLASAFGRIGGAEGIDRDRGDALAQLGIKPARVAAGEPAALLRSLRQLAYASLGQQEPLAGLTNRLREFAAAAAPAGSTLHARRVMDACHPGLTGNLTNPPRFPLSFAATGPLLTALLSGLLAGLWWPMGIGFGPLAVAVTVWLGVTLHIRRPVPFPRNPQDPRDMARGHLAAFIVVALVGGGAGLGLGRLYPVPVALGIVAVLVGLVLSAAPVFWWRRAVDRWKKQLQLPAAAAAVRNLNDLLASVALNEWILADARLRASRTAGALAAAIDTARASLSEALVTLAQAGGVASPTPPRRLGTELDVGFRLRDRAGQVTDVLTDDLGDIVRTVLDRHAAELTGGFVDDLCNGVDRSMAECLARYADHLEHSGLLTAPPFAGDPRKRVELARSVWQGSPIVGQLRAASVNDEGILQLNRSADLGRLDLAPDGSALVRFVPEVAGVGGDVTTTRSADVAGLIRLVQFRPNAVDAGGTGPRPRRPEAGSAGAGQPDAAPAADGADTPAAAPTVADTLPPRPSPPSPPPAPPAPAPPAAAPARTVPSAAGWGGQAAPAGAAQPAAPSWHQPGGPVPAATRTAQQPTRGPAQASPSTSGWDEPAPAPAAEAPTWGEPVPAPEAPAEETRAEETRADPPHARPPAAEPTDNPW</sequence>
<feature type="transmembrane region" description="Helical" evidence="2">
    <location>
        <begin position="514"/>
        <end position="531"/>
    </location>
</feature>
<feature type="compositionally biased region" description="Basic and acidic residues" evidence="1">
    <location>
        <begin position="1002"/>
        <end position="1015"/>
    </location>
</feature>
<dbReference type="Proteomes" id="UP000604475">
    <property type="component" value="Unassembled WGS sequence"/>
</dbReference>
<feature type="transmembrane region" description="Helical" evidence="2">
    <location>
        <begin position="552"/>
        <end position="573"/>
    </location>
</feature>
<evidence type="ECO:0000256" key="2">
    <source>
        <dbReference type="SAM" id="Phobius"/>
    </source>
</evidence>
<keyword evidence="2" id="KW-1133">Transmembrane helix</keyword>
<feature type="compositionally biased region" description="Pro residues" evidence="1">
    <location>
        <begin position="10"/>
        <end position="24"/>
    </location>
</feature>
<feature type="compositionally biased region" description="Low complexity" evidence="1">
    <location>
        <begin position="917"/>
        <end position="945"/>
    </location>
</feature>
<keyword evidence="4" id="KW-1185">Reference proteome</keyword>
<dbReference type="EMBL" id="JAEACQ010000138">
    <property type="protein sequence ID" value="MBL7626499.1"/>
    <property type="molecule type" value="Genomic_DNA"/>
</dbReference>
<organism evidence="3 4">
    <name type="scientific">Frankia nepalensis</name>
    <dbReference type="NCBI Taxonomy" id="1836974"/>
    <lineage>
        <taxon>Bacteria</taxon>
        <taxon>Bacillati</taxon>
        <taxon>Actinomycetota</taxon>
        <taxon>Actinomycetes</taxon>
        <taxon>Frankiales</taxon>
        <taxon>Frankiaceae</taxon>
        <taxon>Frankia</taxon>
    </lineage>
</organism>
<feature type="compositionally biased region" description="Pro residues" evidence="1">
    <location>
        <begin position="896"/>
        <end position="916"/>
    </location>
</feature>
<evidence type="ECO:0000256" key="1">
    <source>
        <dbReference type="SAM" id="MobiDB-lite"/>
    </source>
</evidence>
<evidence type="ECO:0000313" key="3">
    <source>
        <dbReference type="EMBL" id="MBL7626499.1"/>
    </source>
</evidence>
<feature type="compositionally biased region" description="Low complexity" evidence="1">
    <location>
        <begin position="865"/>
        <end position="894"/>
    </location>
</feature>
<dbReference type="RefSeq" id="WP_203031676.1">
    <property type="nucleotide sequence ID" value="NZ_JAEACQ010000138.1"/>
</dbReference>
<feature type="compositionally biased region" description="Polar residues" evidence="1">
    <location>
        <begin position="957"/>
        <end position="975"/>
    </location>
</feature>
<feature type="transmembrane region" description="Helical" evidence="2">
    <location>
        <begin position="579"/>
        <end position="598"/>
    </location>
</feature>
<dbReference type="AlphaFoldDB" id="A0A937RFK5"/>
<proteinExistence type="predicted"/>
<keyword evidence="2" id="KW-0472">Membrane</keyword>
<dbReference type="PANTHER" id="PTHR45725">
    <property type="entry name" value="FORMIN HOMOLOGY 2 FAMILY MEMBER"/>
    <property type="match status" value="1"/>
</dbReference>
<comment type="caution">
    <text evidence="3">The sequence shown here is derived from an EMBL/GenBank/DDBJ whole genome shotgun (WGS) entry which is preliminary data.</text>
</comment>
<name>A0A937RFK5_9ACTN</name>
<feature type="region of interest" description="Disordered" evidence="1">
    <location>
        <begin position="1"/>
        <end position="49"/>
    </location>
</feature>
<evidence type="ECO:0000313" key="4">
    <source>
        <dbReference type="Proteomes" id="UP000604475"/>
    </source>
</evidence>
<accession>A0A937RFK5</accession>